<dbReference type="EMBL" id="RIAR02000001">
    <property type="protein sequence ID" value="NSL88064.1"/>
    <property type="molecule type" value="Genomic_DNA"/>
</dbReference>
<dbReference type="InterPro" id="IPR029033">
    <property type="entry name" value="His_PPase_superfam"/>
</dbReference>
<dbReference type="Pfam" id="PF00300">
    <property type="entry name" value="His_Phos_1"/>
    <property type="match status" value="1"/>
</dbReference>
<keyword evidence="2" id="KW-1185">Reference proteome</keyword>
<sequence>MRTLLLLLCCGLFIACKPKPVVRQPVAVSEDTTFLTGTFFLVRHAEKNPGPDSTLTPEGLQRAGALYRCLKDSGLQKIYTTRYIRSIQTADSLRLRLHLDTCIYAADTTGESLIYEITRHGDWGKRILIVGHSNTLLPLLHSLKAKPAVKAIGETVFDRLFIVRKSSVGVVLEENCY</sequence>
<dbReference type="SUPFAM" id="SSF53254">
    <property type="entry name" value="Phosphoglycerate mutase-like"/>
    <property type="match status" value="1"/>
</dbReference>
<dbReference type="Proteomes" id="UP000281028">
    <property type="component" value="Unassembled WGS sequence"/>
</dbReference>
<dbReference type="InterPro" id="IPR013078">
    <property type="entry name" value="His_Pase_superF_clade-1"/>
</dbReference>
<dbReference type="OrthoDB" id="3296006at2"/>
<organism evidence="1 2">
    <name type="scientific">Chitinophaga solisilvae</name>
    <dbReference type="NCBI Taxonomy" id="1233460"/>
    <lineage>
        <taxon>Bacteria</taxon>
        <taxon>Pseudomonadati</taxon>
        <taxon>Bacteroidota</taxon>
        <taxon>Chitinophagia</taxon>
        <taxon>Chitinophagales</taxon>
        <taxon>Chitinophagaceae</taxon>
        <taxon>Chitinophaga</taxon>
    </lineage>
</organism>
<dbReference type="Gene3D" id="3.40.50.1240">
    <property type="entry name" value="Phosphoglycerate mutase-like"/>
    <property type="match status" value="1"/>
</dbReference>
<protein>
    <submittedName>
        <fullName evidence="1">Histidine phosphatase family protein</fullName>
    </submittedName>
</protein>
<proteinExistence type="predicted"/>
<evidence type="ECO:0000313" key="1">
    <source>
        <dbReference type="EMBL" id="NSL88064.1"/>
    </source>
</evidence>
<dbReference type="PROSITE" id="PS51257">
    <property type="entry name" value="PROKAR_LIPOPROTEIN"/>
    <property type="match status" value="1"/>
</dbReference>
<dbReference type="CDD" id="cd07040">
    <property type="entry name" value="HP"/>
    <property type="match status" value="1"/>
</dbReference>
<evidence type="ECO:0000313" key="2">
    <source>
        <dbReference type="Proteomes" id="UP000281028"/>
    </source>
</evidence>
<gene>
    <name evidence="1" type="ORF">ECE50_014550</name>
</gene>
<dbReference type="AlphaFoldDB" id="A0A9Q5D5P5"/>
<comment type="caution">
    <text evidence="1">The sequence shown here is derived from an EMBL/GenBank/DDBJ whole genome shotgun (WGS) entry which is preliminary data.</text>
</comment>
<name>A0A9Q5D5P5_9BACT</name>
<reference evidence="1" key="1">
    <citation type="submission" date="2020-05" db="EMBL/GenBank/DDBJ databases">
        <title>Chitinophaga laudate sp. nov., isolated from a tropical peat swamp.</title>
        <authorList>
            <person name="Goh C.B.S."/>
            <person name="Lee M.S."/>
            <person name="Parimannan S."/>
            <person name="Pasbakhsh P."/>
            <person name="Yule C.M."/>
            <person name="Rajandas H."/>
            <person name="Loke S."/>
            <person name="Croft L."/>
            <person name="Tan J.B.L."/>
        </authorList>
    </citation>
    <scope>NUCLEOTIDE SEQUENCE</scope>
    <source>
        <strain evidence="1">Mgbs1</strain>
    </source>
</reference>
<accession>A0A9Q5D5P5</accession>